<evidence type="ECO:0000256" key="2">
    <source>
        <dbReference type="ARBA" id="ARBA00004141"/>
    </source>
</evidence>
<evidence type="ECO:0000256" key="3">
    <source>
        <dbReference type="ARBA" id="ARBA00012201"/>
    </source>
</evidence>
<dbReference type="EC" id="4.6.1.1" evidence="3"/>
<comment type="caution">
    <text evidence="13">The sequence shown here is derived from an EMBL/GenBank/DDBJ whole genome shotgun (WGS) entry which is preliminary data.</text>
</comment>
<dbReference type="InterPro" id="IPR001054">
    <property type="entry name" value="A/G_cyclase"/>
</dbReference>
<keyword evidence="7" id="KW-0067">ATP-binding</keyword>
<evidence type="ECO:0000313" key="13">
    <source>
        <dbReference type="EMBL" id="KPM04554.1"/>
    </source>
</evidence>
<organism evidence="13 14">
    <name type="scientific">Sarcoptes scabiei</name>
    <name type="common">Itch mite</name>
    <name type="synonym">Acarus scabiei</name>
    <dbReference type="NCBI Taxonomy" id="52283"/>
    <lineage>
        <taxon>Eukaryota</taxon>
        <taxon>Metazoa</taxon>
        <taxon>Ecdysozoa</taxon>
        <taxon>Arthropoda</taxon>
        <taxon>Chelicerata</taxon>
        <taxon>Arachnida</taxon>
        <taxon>Acari</taxon>
        <taxon>Acariformes</taxon>
        <taxon>Sarcoptiformes</taxon>
        <taxon>Astigmata</taxon>
        <taxon>Psoroptidia</taxon>
        <taxon>Sarcoptoidea</taxon>
        <taxon>Sarcoptidae</taxon>
        <taxon>Sarcoptinae</taxon>
        <taxon>Sarcoptes</taxon>
    </lineage>
</organism>
<dbReference type="GO" id="GO:0004016">
    <property type="term" value="F:adenylate cyclase activity"/>
    <property type="evidence" value="ECO:0007669"/>
    <property type="project" value="UniProtKB-EC"/>
</dbReference>
<evidence type="ECO:0000256" key="8">
    <source>
        <dbReference type="ARBA" id="ARBA00022842"/>
    </source>
</evidence>
<dbReference type="AlphaFoldDB" id="A0A132A0U1"/>
<evidence type="ECO:0000259" key="12">
    <source>
        <dbReference type="PROSITE" id="PS50125"/>
    </source>
</evidence>
<evidence type="ECO:0000256" key="7">
    <source>
        <dbReference type="ARBA" id="ARBA00022840"/>
    </source>
</evidence>
<dbReference type="Gene3D" id="3.30.70.1230">
    <property type="entry name" value="Nucleotide cyclase"/>
    <property type="match status" value="1"/>
</dbReference>
<dbReference type="SUPFAM" id="SSF55073">
    <property type="entry name" value="Nucleotide cyclase"/>
    <property type="match status" value="1"/>
</dbReference>
<evidence type="ECO:0000256" key="11">
    <source>
        <dbReference type="ARBA" id="ARBA00023239"/>
    </source>
</evidence>
<dbReference type="GO" id="GO:0035556">
    <property type="term" value="P:intracellular signal transduction"/>
    <property type="evidence" value="ECO:0007669"/>
    <property type="project" value="InterPro"/>
</dbReference>
<keyword evidence="5" id="KW-0479">Metal-binding</keyword>
<evidence type="ECO:0000256" key="6">
    <source>
        <dbReference type="ARBA" id="ARBA00022741"/>
    </source>
</evidence>
<protein>
    <recommendedName>
        <fullName evidence="3">adenylate cyclase</fullName>
        <ecNumber evidence="3">4.6.1.1</ecNumber>
    </recommendedName>
</protein>
<dbReference type="GO" id="GO:0007189">
    <property type="term" value="P:adenylate cyclase-activating G protein-coupled receptor signaling pathway"/>
    <property type="evidence" value="ECO:0007669"/>
    <property type="project" value="TreeGrafter"/>
</dbReference>
<dbReference type="OrthoDB" id="10261550at2759"/>
<evidence type="ECO:0000313" key="14">
    <source>
        <dbReference type="Proteomes" id="UP000616769"/>
    </source>
</evidence>
<dbReference type="GO" id="GO:0005524">
    <property type="term" value="F:ATP binding"/>
    <property type="evidence" value="ECO:0007669"/>
    <property type="project" value="UniProtKB-KW"/>
</dbReference>
<dbReference type="CDD" id="cd07302">
    <property type="entry name" value="CHD"/>
    <property type="match status" value="1"/>
</dbReference>
<dbReference type="VEuPathDB" id="VectorBase:SSCA007850"/>
<dbReference type="EMBL" id="JXLN01009349">
    <property type="protein sequence ID" value="KPM04554.1"/>
    <property type="molecule type" value="Genomic_DNA"/>
</dbReference>
<dbReference type="PANTHER" id="PTHR45627">
    <property type="entry name" value="ADENYLATE CYCLASE TYPE 1"/>
    <property type="match status" value="1"/>
</dbReference>
<dbReference type="PANTHER" id="PTHR45627:SF12">
    <property type="entry name" value="ADENYLATE CYCLASE TYPE 2"/>
    <property type="match status" value="1"/>
</dbReference>
<comment type="catalytic activity">
    <reaction evidence="1">
        <text>ATP = 3',5'-cyclic AMP + diphosphate</text>
        <dbReference type="Rhea" id="RHEA:15389"/>
        <dbReference type="ChEBI" id="CHEBI:30616"/>
        <dbReference type="ChEBI" id="CHEBI:33019"/>
        <dbReference type="ChEBI" id="CHEBI:58165"/>
        <dbReference type="EC" id="4.6.1.1"/>
    </reaction>
</comment>
<dbReference type="InterPro" id="IPR029787">
    <property type="entry name" value="Nucleotide_cyclase"/>
</dbReference>
<dbReference type="Pfam" id="PF00211">
    <property type="entry name" value="Guanylate_cyc"/>
    <property type="match status" value="1"/>
</dbReference>
<evidence type="ECO:0000256" key="5">
    <source>
        <dbReference type="ARBA" id="ARBA00022723"/>
    </source>
</evidence>
<feature type="domain" description="Guanylate cyclase" evidence="12">
    <location>
        <begin position="363"/>
        <end position="490"/>
    </location>
</feature>
<dbReference type="GO" id="GO:0005886">
    <property type="term" value="C:plasma membrane"/>
    <property type="evidence" value="ECO:0007669"/>
    <property type="project" value="TreeGrafter"/>
</dbReference>
<keyword evidence="8" id="KW-0460">Magnesium</keyword>
<dbReference type="GO" id="GO:0046872">
    <property type="term" value="F:metal ion binding"/>
    <property type="evidence" value="ECO:0007669"/>
    <property type="project" value="UniProtKB-KW"/>
</dbReference>
<evidence type="ECO:0000256" key="10">
    <source>
        <dbReference type="ARBA" id="ARBA00023136"/>
    </source>
</evidence>
<keyword evidence="9" id="KW-1133">Transmembrane helix</keyword>
<comment type="subcellular location">
    <subcellularLocation>
        <location evidence="2">Membrane</location>
        <topology evidence="2">Multi-pass membrane protein</topology>
    </subcellularLocation>
</comment>
<evidence type="ECO:0000256" key="1">
    <source>
        <dbReference type="ARBA" id="ARBA00001593"/>
    </source>
</evidence>
<gene>
    <name evidence="13" type="ORF">QR98_0030040</name>
</gene>
<sequence length="573" mass="67484">MPRMSNTAEILTKHFRENVRRDSVSSRLHSNGHWSWNRFKEEFLNFRLINPNRTALDYFDRSNAQIPRRSFEDDDVIINNLFPKYLTRVQHNFFVVLLLLNIVFDLIIVVVSLINVKTSAKIFDRVHNNTNTGDQFEQNSGSILIFLTSLLIFIMFFVLTLTDERVLRPKVNKSLASITVLITMIFNQYGDEFINLIQIETYKSYRIRPILYIIIANNILLPFHNPISSLFASLTVIIIEIGVALYQRLHFCDDQNMALRMIFSEMIAYLYATLFGLYMKRLLMIITKRAFFNYYDYIESKFTIYDQQVQQEQLLASCFPKHLIDDVRKDLKEIIKVLEQNDDHQVLQRPFKKLYVKKYQNVSILFADIVNSMLLTTNLNPNELVETLNDMFGRFDQLADRNKCLRIKLLGDCYYCVAGLPSYDKDHAWNCLRMGLEMLNVINSIRKSKNIQINMRIGIHSGMVLSGIIGVHKWQFDIWSEDTILASMMEHDGVAGYVHITKETFDLLPKDKLDRFDIEGGEMFKLFLDFSKELIDLFFILDHPSFRAKNKRKIWLSNLKKTKRFETIRKQEH</sequence>
<evidence type="ECO:0000256" key="9">
    <source>
        <dbReference type="ARBA" id="ARBA00022989"/>
    </source>
</evidence>
<dbReference type="FunFam" id="3.30.70.1230:FF:000024">
    <property type="entry name" value="ACXA, isoform A"/>
    <property type="match status" value="1"/>
</dbReference>
<evidence type="ECO:0000256" key="4">
    <source>
        <dbReference type="ARBA" id="ARBA00022692"/>
    </source>
</evidence>
<keyword evidence="10" id="KW-0472">Membrane</keyword>
<reference evidence="13 14" key="1">
    <citation type="journal article" date="2015" name="Parasit. Vectors">
        <title>Draft genome of the scabies mite.</title>
        <authorList>
            <person name="Rider S.D.Jr."/>
            <person name="Morgan M.S."/>
            <person name="Arlian L.G."/>
        </authorList>
    </citation>
    <scope>NUCLEOTIDE SEQUENCE [LARGE SCALE GENOMIC DNA]</scope>
    <source>
        <strain evidence="13">Arlian Lab</strain>
    </source>
</reference>
<proteinExistence type="predicted"/>
<name>A0A132A0U1_SARSC</name>
<keyword evidence="6" id="KW-0547">Nucleotide-binding</keyword>
<dbReference type="SMART" id="SM00044">
    <property type="entry name" value="CYCc"/>
    <property type="match status" value="1"/>
</dbReference>
<dbReference type="PROSITE" id="PS50125">
    <property type="entry name" value="GUANYLATE_CYCLASE_2"/>
    <property type="match status" value="1"/>
</dbReference>
<keyword evidence="4" id="KW-0812">Transmembrane</keyword>
<accession>A0A132A0U1</accession>
<dbReference type="Proteomes" id="UP000616769">
    <property type="component" value="Unassembled WGS sequence"/>
</dbReference>
<dbReference type="GO" id="GO:0009190">
    <property type="term" value="P:cyclic nucleotide biosynthetic process"/>
    <property type="evidence" value="ECO:0007669"/>
    <property type="project" value="InterPro"/>
</dbReference>
<keyword evidence="11" id="KW-0456">Lyase</keyword>